<reference evidence="1" key="1">
    <citation type="submission" date="2017-03" db="EMBL/GenBank/DDBJ databases">
        <title>The mitochondrial genome of the carnivorous plant Utricularia reniformis (Lentibulariaceae): structure, comparative analysis and evolutionary landmarks.</title>
        <authorList>
            <person name="Silva S.R."/>
            <person name="Alvarenga D.O."/>
            <person name="Michael T.P."/>
            <person name="Miranda V.F.O."/>
            <person name="Varani A.M."/>
        </authorList>
    </citation>
    <scope>NUCLEOTIDE SEQUENCE</scope>
</reference>
<dbReference type="AlphaFoldDB" id="A0A1Y0B0A6"/>
<sequence length="82" mass="9513">MVPSIRQGKLKGNMDVLSHDLTAATDRLLLLFEIFQFQRGPQKEGRERVLFWSHDHGCFCKGEKGQKERELREGLNRSSRAQ</sequence>
<name>A0A1Y0B0A6_9LAMI</name>
<protein>
    <submittedName>
        <fullName evidence="1">Uncharacterized protein</fullName>
    </submittedName>
</protein>
<evidence type="ECO:0000313" key="1">
    <source>
        <dbReference type="EMBL" id="ART30801.1"/>
    </source>
</evidence>
<accession>A0A1Y0B0A6</accession>
<geneLocation type="mitochondrion" evidence="1"/>
<dbReference type="EMBL" id="KY774314">
    <property type="protein sequence ID" value="ART30801.1"/>
    <property type="molecule type" value="Genomic_DNA"/>
</dbReference>
<keyword evidence="1" id="KW-0496">Mitochondrion</keyword>
<gene>
    <name evidence="1" type="ORF">AEK19_MT0545</name>
</gene>
<organism evidence="1">
    <name type="scientific">Utricularia reniformis</name>
    <dbReference type="NCBI Taxonomy" id="192314"/>
    <lineage>
        <taxon>Eukaryota</taxon>
        <taxon>Viridiplantae</taxon>
        <taxon>Streptophyta</taxon>
        <taxon>Embryophyta</taxon>
        <taxon>Tracheophyta</taxon>
        <taxon>Spermatophyta</taxon>
        <taxon>Magnoliopsida</taxon>
        <taxon>eudicotyledons</taxon>
        <taxon>Gunneridae</taxon>
        <taxon>Pentapetalae</taxon>
        <taxon>asterids</taxon>
        <taxon>lamiids</taxon>
        <taxon>Lamiales</taxon>
        <taxon>Lentibulariaceae</taxon>
        <taxon>Utricularia</taxon>
    </lineage>
</organism>
<proteinExistence type="predicted"/>